<name>A0A226F5X9_FOLCA</name>
<dbReference type="AlphaFoldDB" id="A0A226F5X9"/>
<accession>A0A226F5X9</accession>
<gene>
    <name evidence="2" type="ORF">Fcan01_01275</name>
</gene>
<proteinExistence type="predicted"/>
<sequence>MRFRSSINIQNAHTSNHQSDFPLSAVQFKNKSYTLSFKMNTFFSLLVLAVLVAVASAGDLGYYGGGYGYGGGWGYGGGYGLGYGGWGGPWGGYNGYYGGGWGGAYNGWGGYGGFRSYGWGW</sequence>
<evidence type="ECO:0000256" key="1">
    <source>
        <dbReference type="SAM" id="Phobius"/>
    </source>
</evidence>
<keyword evidence="1" id="KW-0472">Membrane</keyword>
<organism evidence="2 3">
    <name type="scientific">Folsomia candida</name>
    <name type="common">Springtail</name>
    <dbReference type="NCBI Taxonomy" id="158441"/>
    <lineage>
        <taxon>Eukaryota</taxon>
        <taxon>Metazoa</taxon>
        <taxon>Ecdysozoa</taxon>
        <taxon>Arthropoda</taxon>
        <taxon>Hexapoda</taxon>
        <taxon>Collembola</taxon>
        <taxon>Entomobryomorpha</taxon>
        <taxon>Isotomoidea</taxon>
        <taxon>Isotomidae</taxon>
        <taxon>Proisotominae</taxon>
        <taxon>Folsomia</taxon>
    </lineage>
</organism>
<keyword evidence="1" id="KW-1133">Transmembrane helix</keyword>
<keyword evidence="3" id="KW-1185">Reference proteome</keyword>
<evidence type="ECO:0000313" key="2">
    <source>
        <dbReference type="EMBL" id="OXA64844.1"/>
    </source>
</evidence>
<feature type="transmembrane region" description="Helical" evidence="1">
    <location>
        <begin position="41"/>
        <end position="63"/>
    </location>
</feature>
<comment type="caution">
    <text evidence="2">The sequence shown here is derived from an EMBL/GenBank/DDBJ whole genome shotgun (WGS) entry which is preliminary data.</text>
</comment>
<keyword evidence="1" id="KW-0812">Transmembrane</keyword>
<dbReference type="EMBL" id="LNIX01000001">
    <property type="protein sequence ID" value="OXA64844.1"/>
    <property type="molecule type" value="Genomic_DNA"/>
</dbReference>
<dbReference type="OMA" id="CGAGNIG"/>
<dbReference type="Proteomes" id="UP000198287">
    <property type="component" value="Unassembled WGS sequence"/>
</dbReference>
<evidence type="ECO:0000313" key="3">
    <source>
        <dbReference type="Proteomes" id="UP000198287"/>
    </source>
</evidence>
<reference evidence="2 3" key="1">
    <citation type="submission" date="2015-12" db="EMBL/GenBank/DDBJ databases">
        <title>The genome of Folsomia candida.</title>
        <authorList>
            <person name="Faddeeva A."/>
            <person name="Derks M.F."/>
            <person name="Anvar Y."/>
            <person name="Smit S."/>
            <person name="Van Straalen N."/>
            <person name="Roelofs D."/>
        </authorList>
    </citation>
    <scope>NUCLEOTIDE SEQUENCE [LARGE SCALE GENOMIC DNA]</scope>
    <source>
        <strain evidence="2 3">VU population</strain>
        <tissue evidence="2">Whole body</tissue>
    </source>
</reference>
<protein>
    <submittedName>
        <fullName evidence="2">Uncharacterized protein</fullName>
    </submittedName>
</protein>